<dbReference type="SMART" id="SM00342">
    <property type="entry name" value="HTH_ARAC"/>
    <property type="match status" value="1"/>
</dbReference>
<dbReference type="PRINTS" id="PR00032">
    <property type="entry name" value="HTHARAC"/>
</dbReference>
<dbReference type="EMBL" id="DWYY01000044">
    <property type="protein sequence ID" value="HJA92211.1"/>
    <property type="molecule type" value="Genomic_DNA"/>
</dbReference>
<keyword evidence="2" id="KW-0238">DNA-binding</keyword>
<organism evidence="5 6">
    <name type="scientific">Candidatus Eisenbergiella merdipullorum</name>
    <dbReference type="NCBI Taxonomy" id="2838553"/>
    <lineage>
        <taxon>Bacteria</taxon>
        <taxon>Bacillati</taxon>
        <taxon>Bacillota</taxon>
        <taxon>Clostridia</taxon>
        <taxon>Lachnospirales</taxon>
        <taxon>Lachnospiraceae</taxon>
        <taxon>Eisenbergiella</taxon>
    </lineage>
</organism>
<proteinExistence type="predicted"/>
<reference evidence="5" key="2">
    <citation type="submission" date="2021-04" db="EMBL/GenBank/DDBJ databases">
        <authorList>
            <person name="Gilroy R."/>
        </authorList>
    </citation>
    <scope>NUCLEOTIDE SEQUENCE</scope>
    <source>
        <strain evidence="5">CHK179-7159</strain>
    </source>
</reference>
<dbReference type="PANTHER" id="PTHR43280">
    <property type="entry name" value="ARAC-FAMILY TRANSCRIPTIONAL REGULATOR"/>
    <property type="match status" value="1"/>
</dbReference>
<evidence type="ECO:0000256" key="3">
    <source>
        <dbReference type="ARBA" id="ARBA00023163"/>
    </source>
</evidence>
<dbReference type="InterPro" id="IPR018062">
    <property type="entry name" value="HTH_AraC-typ_CS"/>
</dbReference>
<dbReference type="InterPro" id="IPR018060">
    <property type="entry name" value="HTH_AraC"/>
</dbReference>
<accession>A0A9D2I2S2</accession>
<name>A0A9D2I2S2_9FIRM</name>
<gene>
    <name evidence="5" type="ORF">H9717_03705</name>
</gene>
<feature type="domain" description="HTH araC/xylS-type" evidence="4">
    <location>
        <begin position="172"/>
        <end position="269"/>
    </location>
</feature>
<sequence>MNRLLEEILSYLDHLNGQCGLQVSVHFGKEKLNRMPESVLTALGPYNTHRNPYCIMVKRNEEEHRKCLRSQQVVLQKCKKCGSFCGVCHAGVYECLYPIYEDSAVVGYAAVSGYRKKAPPENMADMELWRESLNPEEIPRTLCDTLIPPLCRMLELLFLCPPNSADADPEYNLIFHYINEHHNRITLSEICLEFGRSRSYISHMFKSRCGVSIRAYCNRLKLEDAKNLLDKTDLPITEIALDVGFGDVSYFIQLFRERFSMTPLQYRKRHFS</sequence>
<evidence type="ECO:0000313" key="6">
    <source>
        <dbReference type="Proteomes" id="UP000886858"/>
    </source>
</evidence>
<dbReference type="GO" id="GO:0043565">
    <property type="term" value="F:sequence-specific DNA binding"/>
    <property type="evidence" value="ECO:0007669"/>
    <property type="project" value="InterPro"/>
</dbReference>
<dbReference type="PANTHER" id="PTHR43280:SF2">
    <property type="entry name" value="HTH-TYPE TRANSCRIPTIONAL REGULATOR EXSA"/>
    <property type="match status" value="1"/>
</dbReference>
<evidence type="ECO:0000313" key="5">
    <source>
        <dbReference type="EMBL" id="HJA92211.1"/>
    </source>
</evidence>
<dbReference type="PROSITE" id="PS01124">
    <property type="entry name" value="HTH_ARAC_FAMILY_2"/>
    <property type="match status" value="1"/>
</dbReference>
<protein>
    <submittedName>
        <fullName evidence="5">AraC family transcriptional regulator</fullName>
    </submittedName>
</protein>
<dbReference type="Pfam" id="PF12833">
    <property type="entry name" value="HTH_18"/>
    <property type="match status" value="1"/>
</dbReference>
<dbReference type="AlphaFoldDB" id="A0A9D2I2S2"/>
<dbReference type="SUPFAM" id="SSF46689">
    <property type="entry name" value="Homeodomain-like"/>
    <property type="match status" value="2"/>
</dbReference>
<dbReference type="InterPro" id="IPR020449">
    <property type="entry name" value="Tscrpt_reg_AraC-type_HTH"/>
</dbReference>
<dbReference type="InterPro" id="IPR009057">
    <property type="entry name" value="Homeodomain-like_sf"/>
</dbReference>
<comment type="caution">
    <text evidence="5">The sequence shown here is derived from an EMBL/GenBank/DDBJ whole genome shotgun (WGS) entry which is preliminary data.</text>
</comment>
<dbReference type="Gene3D" id="1.10.10.60">
    <property type="entry name" value="Homeodomain-like"/>
    <property type="match status" value="2"/>
</dbReference>
<keyword evidence="1" id="KW-0805">Transcription regulation</keyword>
<dbReference type="PROSITE" id="PS00041">
    <property type="entry name" value="HTH_ARAC_FAMILY_1"/>
    <property type="match status" value="1"/>
</dbReference>
<evidence type="ECO:0000256" key="1">
    <source>
        <dbReference type="ARBA" id="ARBA00023015"/>
    </source>
</evidence>
<evidence type="ECO:0000259" key="4">
    <source>
        <dbReference type="PROSITE" id="PS01124"/>
    </source>
</evidence>
<keyword evidence="3" id="KW-0804">Transcription</keyword>
<dbReference type="Proteomes" id="UP000886858">
    <property type="component" value="Unassembled WGS sequence"/>
</dbReference>
<evidence type="ECO:0000256" key="2">
    <source>
        <dbReference type="ARBA" id="ARBA00023125"/>
    </source>
</evidence>
<reference evidence="5" key="1">
    <citation type="journal article" date="2021" name="PeerJ">
        <title>Extensive microbial diversity within the chicken gut microbiome revealed by metagenomics and culture.</title>
        <authorList>
            <person name="Gilroy R."/>
            <person name="Ravi A."/>
            <person name="Getino M."/>
            <person name="Pursley I."/>
            <person name="Horton D.L."/>
            <person name="Alikhan N.F."/>
            <person name="Baker D."/>
            <person name="Gharbi K."/>
            <person name="Hall N."/>
            <person name="Watson M."/>
            <person name="Adriaenssens E.M."/>
            <person name="Foster-Nyarko E."/>
            <person name="Jarju S."/>
            <person name="Secka A."/>
            <person name="Antonio M."/>
            <person name="Oren A."/>
            <person name="Chaudhuri R.R."/>
            <person name="La Ragione R."/>
            <person name="Hildebrand F."/>
            <person name="Pallen M.J."/>
        </authorList>
    </citation>
    <scope>NUCLEOTIDE SEQUENCE</scope>
    <source>
        <strain evidence="5">CHK179-7159</strain>
    </source>
</reference>
<dbReference type="GO" id="GO:0003700">
    <property type="term" value="F:DNA-binding transcription factor activity"/>
    <property type="evidence" value="ECO:0007669"/>
    <property type="project" value="InterPro"/>
</dbReference>